<proteinExistence type="predicted"/>
<dbReference type="Pfam" id="PF21806">
    <property type="entry name" value="DUF6879"/>
    <property type="match status" value="1"/>
</dbReference>
<organism evidence="2 3">
    <name type="scientific">Nocardiopsis mwathae</name>
    <dbReference type="NCBI Taxonomy" id="1472723"/>
    <lineage>
        <taxon>Bacteria</taxon>
        <taxon>Bacillati</taxon>
        <taxon>Actinomycetota</taxon>
        <taxon>Actinomycetes</taxon>
        <taxon>Streptosporangiales</taxon>
        <taxon>Nocardiopsidaceae</taxon>
        <taxon>Nocardiopsis</taxon>
    </lineage>
</organism>
<evidence type="ECO:0000313" key="3">
    <source>
        <dbReference type="Proteomes" id="UP000546642"/>
    </source>
</evidence>
<sequence>MAPYITGDAFTDLFRNYRYTAWRLETRTYYGKVNEDQPFQEWLAGKDPGIDFLKPWLRMVRDETATGKRMQRVRIIDNPPSDYLKWELWATPYNNAAGEDIRYLPREHPIVAELPDHDFWVFDSKTVCRLHFDDDNMLLGATLSEDPQELLAALRARDAAWHHALTYLEYMATRFE</sequence>
<comment type="caution">
    <text evidence="2">The sequence shown here is derived from an EMBL/GenBank/DDBJ whole genome shotgun (WGS) entry which is preliminary data.</text>
</comment>
<name>A0A7W9YK11_9ACTN</name>
<dbReference type="InterPro" id="IPR049244">
    <property type="entry name" value="DUF6879"/>
</dbReference>
<feature type="domain" description="DUF6879" evidence="1">
    <location>
        <begin position="8"/>
        <end position="171"/>
    </location>
</feature>
<dbReference type="EMBL" id="JACHDS010000001">
    <property type="protein sequence ID" value="MBB6173588.1"/>
    <property type="molecule type" value="Genomic_DNA"/>
</dbReference>
<evidence type="ECO:0000259" key="1">
    <source>
        <dbReference type="Pfam" id="PF21806"/>
    </source>
</evidence>
<dbReference type="RefSeq" id="WP_184077073.1">
    <property type="nucleotide sequence ID" value="NZ_JACHDS010000001.1"/>
</dbReference>
<dbReference type="AlphaFoldDB" id="A0A7W9YK11"/>
<evidence type="ECO:0000313" key="2">
    <source>
        <dbReference type="EMBL" id="MBB6173588.1"/>
    </source>
</evidence>
<reference evidence="2 3" key="1">
    <citation type="submission" date="2020-08" db="EMBL/GenBank/DDBJ databases">
        <title>Sequencing the genomes of 1000 actinobacteria strains.</title>
        <authorList>
            <person name="Klenk H.-P."/>
        </authorList>
    </citation>
    <scope>NUCLEOTIDE SEQUENCE [LARGE SCALE GENOMIC DNA]</scope>
    <source>
        <strain evidence="2 3">DSM 46659</strain>
    </source>
</reference>
<protein>
    <recommendedName>
        <fullName evidence="1">DUF6879 domain-containing protein</fullName>
    </recommendedName>
</protein>
<accession>A0A7W9YK11</accession>
<keyword evidence="3" id="KW-1185">Reference proteome</keyword>
<gene>
    <name evidence="2" type="ORF">HNR23_003648</name>
</gene>
<dbReference type="Proteomes" id="UP000546642">
    <property type="component" value="Unassembled WGS sequence"/>
</dbReference>